<evidence type="ECO:0000313" key="2">
    <source>
        <dbReference type="EMBL" id="KAF2733628.1"/>
    </source>
</evidence>
<dbReference type="Proteomes" id="UP000799444">
    <property type="component" value="Unassembled WGS sequence"/>
</dbReference>
<name>A0A9P4QYN3_9PLEO</name>
<keyword evidence="3" id="KW-1185">Reference proteome</keyword>
<reference evidence="2" key="1">
    <citation type="journal article" date="2020" name="Stud. Mycol.">
        <title>101 Dothideomycetes genomes: a test case for predicting lifestyles and emergence of pathogens.</title>
        <authorList>
            <person name="Haridas S."/>
            <person name="Albert R."/>
            <person name="Binder M."/>
            <person name="Bloem J."/>
            <person name="Labutti K."/>
            <person name="Salamov A."/>
            <person name="Andreopoulos B."/>
            <person name="Baker S."/>
            <person name="Barry K."/>
            <person name="Bills G."/>
            <person name="Bluhm B."/>
            <person name="Cannon C."/>
            <person name="Castanera R."/>
            <person name="Culley D."/>
            <person name="Daum C."/>
            <person name="Ezra D."/>
            <person name="Gonzalez J."/>
            <person name="Henrissat B."/>
            <person name="Kuo A."/>
            <person name="Liang C."/>
            <person name="Lipzen A."/>
            <person name="Lutzoni F."/>
            <person name="Magnuson J."/>
            <person name="Mondo S."/>
            <person name="Nolan M."/>
            <person name="Ohm R."/>
            <person name="Pangilinan J."/>
            <person name="Park H.-J."/>
            <person name="Ramirez L."/>
            <person name="Alfaro M."/>
            <person name="Sun H."/>
            <person name="Tritt A."/>
            <person name="Yoshinaga Y."/>
            <person name="Zwiers L.-H."/>
            <person name="Turgeon B."/>
            <person name="Goodwin S."/>
            <person name="Spatafora J."/>
            <person name="Crous P."/>
            <person name="Grigoriev I."/>
        </authorList>
    </citation>
    <scope>NUCLEOTIDE SEQUENCE</scope>
    <source>
        <strain evidence="2">CBS 125425</strain>
    </source>
</reference>
<evidence type="ECO:0000256" key="1">
    <source>
        <dbReference type="SAM" id="MobiDB-lite"/>
    </source>
</evidence>
<proteinExistence type="predicted"/>
<feature type="region of interest" description="Disordered" evidence="1">
    <location>
        <begin position="38"/>
        <end position="89"/>
    </location>
</feature>
<organism evidence="2 3">
    <name type="scientific">Polyplosphaeria fusca</name>
    <dbReference type="NCBI Taxonomy" id="682080"/>
    <lineage>
        <taxon>Eukaryota</taxon>
        <taxon>Fungi</taxon>
        <taxon>Dikarya</taxon>
        <taxon>Ascomycota</taxon>
        <taxon>Pezizomycotina</taxon>
        <taxon>Dothideomycetes</taxon>
        <taxon>Pleosporomycetidae</taxon>
        <taxon>Pleosporales</taxon>
        <taxon>Tetraplosphaeriaceae</taxon>
        <taxon>Polyplosphaeria</taxon>
    </lineage>
</organism>
<sequence length="117" mass="12832">MYGTRRAFSRLAIASPFPQMLRLIRRNPPSPCATLILAARLDTPSRTGPPYNPPSRTSHSGPPRAPIHETSAPRQLQSARHQTFDPLCSPQPRGLFSLLPITLTEQRAHPAPPLASP</sequence>
<dbReference type="EMBL" id="ML996159">
    <property type="protein sequence ID" value="KAF2733628.1"/>
    <property type="molecule type" value="Genomic_DNA"/>
</dbReference>
<dbReference type="AlphaFoldDB" id="A0A9P4QYN3"/>
<gene>
    <name evidence="2" type="ORF">EJ04DRAFT_269617</name>
</gene>
<comment type="caution">
    <text evidence="2">The sequence shown here is derived from an EMBL/GenBank/DDBJ whole genome shotgun (WGS) entry which is preliminary data.</text>
</comment>
<accession>A0A9P4QYN3</accession>
<feature type="compositionally biased region" description="Polar residues" evidence="1">
    <location>
        <begin position="72"/>
        <end position="81"/>
    </location>
</feature>
<evidence type="ECO:0000313" key="3">
    <source>
        <dbReference type="Proteomes" id="UP000799444"/>
    </source>
</evidence>
<protein>
    <submittedName>
        <fullName evidence="2">Uncharacterized protein</fullName>
    </submittedName>
</protein>